<dbReference type="Gene3D" id="3.50.50.60">
    <property type="entry name" value="FAD/NAD(P)-binding domain"/>
    <property type="match status" value="1"/>
</dbReference>
<dbReference type="Pfam" id="PF01593">
    <property type="entry name" value="Amino_oxidase"/>
    <property type="match status" value="1"/>
</dbReference>
<accession>A0ABX7Y326</accession>
<dbReference type="InterPro" id="IPR002937">
    <property type="entry name" value="Amino_oxidase"/>
</dbReference>
<dbReference type="InterPro" id="IPR036188">
    <property type="entry name" value="FAD/NAD-bd_sf"/>
</dbReference>
<evidence type="ECO:0000259" key="1">
    <source>
        <dbReference type="Pfam" id="PF01593"/>
    </source>
</evidence>
<reference evidence="2 3" key="1">
    <citation type="submission" date="2021-03" db="EMBL/GenBank/DDBJ databases">
        <title>Human Oral Microbial Genomes.</title>
        <authorList>
            <person name="Johnston C.D."/>
            <person name="Chen T."/>
            <person name="Dewhirst F.E."/>
        </authorList>
    </citation>
    <scope>NUCLEOTIDE SEQUENCE [LARGE SCALE GENOMIC DNA]</scope>
    <source>
        <strain evidence="2 3">DSMZ 100122</strain>
    </source>
</reference>
<dbReference type="RefSeq" id="WP_212321627.1">
    <property type="nucleotide sequence ID" value="NZ_AP024463.1"/>
</dbReference>
<dbReference type="EMBL" id="CP072384">
    <property type="protein sequence ID" value="QUC07275.1"/>
    <property type="molecule type" value="Genomic_DNA"/>
</dbReference>
<dbReference type="SUPFAM" id="SSF51905">
    <property type="entry name" value="FAD/NAD(P)-binding domain"/>
    <property type="match status" value="1"/>
</dbReference>
<protein>
    <submittedName>
        <fullName evidence="2">FAD-dependent oxidoreductase</fullName>
    </submittedName>
</protein>
<evidence type="ECO:0000313" key="3">
    <source>
        <dbReference type="Proteomes" id="UP000678513"/>
    </source>
</evidence>
<dbReference type="PANTHER" id="PTHR42923">
    <property type="entry name" value="PROTOPORPHYRINOGEN OXIDASE"/>
    <property type="match status" value="1"/>
</dbReference>
<keyword evidence="3" id="KW-1185">Reference proteome</keyword>
<sequence>MSEVLVIGAGISGLTAAWQLRSAGIEVTVLEASDRPGGRIHSVNMNECTIETGANFITDAYRLIPPLSRSLGIKLQAVRSDSAIIIDGHIRAFRADRPMTTIRTGILPLKTTITQLPGLTRFAMHCRNRGTCDPLDWVDLDSLSAGEWSEKMKLTAFAERGWRPAYNGFYFQDIYASSAAAVAAMAAHGLGQQTLTMPEGLSSLTDALAAGLDLRTGVKATHIDESATSVTVHTSTGTLRADNVIVAVPGPHISGITDPNRFEAAVARTSYSAGLLVALGTDRHLHPDELSGAYGVLAHPDEGPLAAMCVASRAGHAHGAGDVVTCMFADRPAHELAAMSDAEIISFSRNALLTRAPGLENALITDPVRNLVIRVPYAMPRSAPGRLSHIQAYRQHAQGRRVILAGDSMAWPWTDSAAFAGKWAANLIIERRTASARG</sequence>
<dbReference type="InterPro" id="IPR050464">
    <property type="entry name" value="Zeta_carotene_desat/Oxidored"/>
</dbReference>
<feature type="domain" description="Amine oxidase" evidence="1">
    <location>
        <begin position="11"/>
        <end position="429"/>
    </location>
</feature>
<gene>
    <name evidence="2" type="ORF">J5A65_10020</name>
</gene>
<evidence type="ECO:0000313" key="2">
    <source>
        <dbReference type="EMBL" id="QUC07275.1"/>
    </source>
</evidence>
<dbReference type="PRINTS" id="PR00420">
    <property type="entry name" value="RNGMNOXGNASE"/>
</dbReference>
<dbReference type="Proteomes" id="UP000678513">
    <property type="component" value="Chromosome"/>
</dbReference>
<name>A0ABX7Y326_9ACTN</name>
<organism evidence="2 3">
    <name type="scientific">Arachnia rubra</name>
    <dbReference type="NCBI Taxonomy" id="1547448"/>
    <lineage>
        <taxon>Bacteria</taxon>
        <taxon>Bacillati</taxon>
        <taxon>Actinomycetota</taxon>
        <taxon>Actinomycetes</taxon>
        <taxon>Propionibacteriales</taxon>
        <taxon>Propionibacteriaceae</taxon>
        <taxon>Arachnia</taxon>
    </lineage>
</organism>
<proteinExistence type="predicted"/>